<dbReference type="RefSeq" id="XP_014158507.1">
    <property type="nucleotide sequence ID" value="XM_014303032.1"/>
</dbReference>
<name>A0A0L0G6H1_9EUKA</name>
<dbReference type="GeneID" id="25903677"/>
<dbReference type="EMBL" id="KQ241752">
    <property type="protein sequence ID" value="KNC84605.1"/>
    <property type="molecule type" value="Genomic_DNA"/>
</dbReference>
<feature type="region of interest" description="Disordered" evidence="1">
    <location>
        <begin position="400"/>
        <end position="436"/>
    </location>
</feature>
<organism evidence="2 3">
    <name type="scientific">Sphaeroforma arctica JP610</name>
    <dbReference type="NCBI Taxonomy" id="667725"/>
    <lineage>
        <taxon>Eukaryota</taxon>
        <taxon>Ichthyosporea</taxon>
        <taxon>Ichthyophonida</taxon>
        <taxon>Sphaeroforma</taxon>
    </lineage>
</organism>
<gene>
    <name evidence="2" type="ORF">SARC_03173</name>
</gene>
<reference evidence="2 3" key="1">
    <citation type="submission" date="2011-02" db="EMBL/GenBank/DDBJ databases">
        <title>The Genome Sequence of Sphaeroforma arctica JP610.</title>
        <authorList>
            <consortium name="The Broad Institute Genome Sequencing Platform"/>
            <person name="Russ C."/>
            <person name="Cuomo C."/>
            <person name="Young S.K."/>
            <person name="Zeng Q."/>
            <person name="Gargeya S."/>
            <person name="Alvarado L."/>
            <person name="Berlin A."/>
            <person name="Chapman S.B."/>
            <person name="Chen Z."/>
            <person name="Freedman E."/>
            <person name="Gellesch M."/>
            <person name="Goldberg J."/>
            <person name="Griggs A."/>
            <person name="Gujja S."/>
            <person name="Heilman E."/>
            <person name="Heiman D."/>
            <person name="Howarth C."/>
            <person name="Mehta T."/>
            <person name="Neiman D."/>
            <person name="Pearson M."/>
            <person name="Roberts A."/>
            <person name="Saif S."/>
            <person name="Shea T."/>
            <person name="Shenoy N."/>
            <person name="Sisk P."/>
            <person name="Stolte C."/>
            <person name="Sykes S."/>
            <person name="White J."/>
            <person name="Yandava C."/>
            <person name="Burger G."/>
            <person name="Gray M.W."/>
            <person name="Holland P.W.H."/>
            <person name="King N."/>
            <person name="Lang F.B.F."/>
            <person name="Roger A.J."/>
            <person name="Ruiz-Trillo I."/>
            <person name="Haas B."/>
            <person name="Nusbaum C."/>
            <person name="Birren B."/>
        </authorList>
    </citation>
    <scope>NUCLEOTIDE SEQUENCE [LARGE SCALE GENOMIC DNA]</scope>
    <source>
        <strain evidence="2 3">JP610</strain>
    </source>
</reference>
<dbReference type="AlphaFoldDB" id="A0A0L0G6H1"/>
<dbReference type="Proteomes" id="UP000054560">
    <property type="component" value="Unassembled WGS sequence"/>
</dbReference>
<proteinExistence type="predicted"/>
<accession>A0A0L0G6H1</accession>
<keyword evidence="3" id="KW-1185">Reference proteome</keyword>
<sequence length="436" mass="48812">MSSKSISAADAISKAEKTILEAEDVKATPLFPENLPTEAEIDIMYAEIDDYKEQLRKCRLCREKYMLKIQWLESDIESLTKRKKDLMEGILERRDDFEELSAQCVLKVEVLDSDIQHLMHNIIVIEEDIAGKLEVLSSMTDDQDTMEGEKTLVISANNTDISELEGKIAAMREGNVHMRDFLQGRNSGNSDLQRSLEISTNENVEKSRVIIEYLDNVESLLEAMISGLPKSSQGQCLATDEAIALEDSDPTYAESGVYPSSGDDADASVSTHALIYVLDCLVEKTRLRQSRDLQLEVLEQLADSLAEGRLRTAKHIEKESARLVELQNGAADYLNIEPKVDDYADNFANLKRLLGIMVEKAKKQAVQISTLLYILEKKDQMNDVMAEKVKEIALEQMKTGNLLRNARQNKGKAKKISSSPSKRQSSSASKTSKISK</sequence>
<evidence type="ECO:0000313" key="3">
    <source>
        <dbReference type="Proteomes" id="UP000054560"/>
    </source>
</evidence>
<feature type="compositionally biased region" description="Low complexity" evidence="1">
    <location>
        <begin position="416"/>
        <end position="436"/>
    </location>
</feature>
<evidence type="ECO:0000256" key="1">
    <source>
        <dbReference type="SAM" id="MobiDB-lite"/>
    </source>
</evidence>
<protein>
    <submittedName>
        <fullName evidence="2">Uncharacterized protein</fullName>
    </submittedName>
</protein>
<evidence type="ECO:0000313" key="2">
    <source>
        <dbReference type="EMBL" id="KNC84605.1"/>
    </source>
</evidence>